<evidence type="ECO:0000313" key="2">
    <source>
        <dbReference type="EMBL" id="AUR97959.1"/>
    </source>
</evidence>
<name>A0A2I7RWD1_9CAUD</name>
<accession>A0A2I7RWD1</accession>
<sequence length="158" mass="17463">MFEYKVIKKVDIPTISEATLKEMLIEAITKRLPVDVIVNDVNFTATRKGKQEIVLDVDAQFADADEEEAEPVKAKKPVKKVEEAKPEPVAIPELPEEEVALDRDGVPNIEPSFEAERASLIDEVLAEDPETEEDSPLPSDKAVEATGAKSLADMFKDM</sequence>
<organism evidence="2 3">
    <name type="scientific">Vibrio phage 1.245.O._10N.261.54.C7</name>
    <dbReference type="NCBI Taxonomy" id="1881236"/>
    <lineage>
        <taxon>Viruses</taxon>
        <taxon>Duplodnaviria</taxon>
        <taxon>Heunggongvirae</taxon>
        <taxon>Uroviricota</taxon>
        <taxon>Caudoviricetes</taxon>
        <taxon>Schitoviridae</taxon>
        <taxon>Pariacacavirus</taxon>
        <taxon>Pariacacavirus 1245O</taxon>
    </lineage>
</organism>
<gene>
    <name evidence="2" type="ORF">NVP1245O_46</name>
</gene>
<dbReference type="EMBL" id="MG592610">
    <property type="protein sequence ID" value="AUR97959.1"/>
    <property type="molecule type" value="Genomic_DNA"/>
</dbReference>
<keyword evidence="3" id="KW-1185">Reference proteome</keyword>
<feature type="region of interest" description="Disordered" evidence="1">
    <location>
        <begin position="68"/>
        <end position="93"/>
    </location>
</feature>
<evidence type="ECO:0000256" key="1">
    <source>
        <dbReference type="SAM" id="MobiDB-lite"/>
    </source>
</evidence>
<feature type="region of interest" description="Disordered" evidence="1">
    <location>
        <begin position="124"/>
        <end position="158"/>
    </location>
</feature>
<proteinExistence type="predicted"/>
<evidence type="ECO:0000313" key="3">
    <source>
        <dbReference type="Proteomes" id="UP000272163"/>
    </source>
</evidence>
<protein>
    <submittedName>
        <fullName evidence="2">Uncharacterized protein</fullName>
    </submittedName>
</protein>
<reference evidence="2 3" key="1">
    <citation type="submission" date="2017-11" db="EMBL/GenBank/DDBJ databases">
        <title>A major lineage of nontailed dsDNA viruses as unrecognized killers of marine bacteria.</title>
        <authorList>
            <person name="Kauffman K.M."/>
            <person name="Hussain F.A."/>
            <person name="Yang J."/>
            <person name="Arevalo P."/>
            <person name="Brown J.M."/>
            <person name="Chang W.K."/>
            <person name="VanInsberghe D."/>
            <person name="Elsherbini J."/>
            <person name="Cutler M.B."/>
            <person name="Kelly L."/>
            <person name="Polz M.F."/>
        </authorList>
    </citation>
    <scope>NUCLEOTIDE SEQUENCE [LARGE SCALE GENOMIC DNA]</scope>
</reference>
<feature type="compositionally biased region" description="Acidic residues" evidence="1">
    <location>
        <begin position="124"/>
        <end position="135"/>
    </location>
</feature>
<dbReference type="Proteomes" id="UP000272163">
    <property type="component" value="Segment"/>
</dbReference>